<dbReference type="AlphaFoldDB" id="A0A0G0W7F9"/>
<dbReference type="InterPro" id="IPR025714">
    <property type="entry name" value="Methyltranfer_dom"/>
</dbReference>
<reference evidence="2 3" key="1">
    <citation type="journal article" date="2015" name="Nature">
        <title>rRNA introns, odd ribosomes, and small enigmatic genomes across a large radiation of phyla.</title>
        <authorList>
            <person name="Brown C.T."/>
            <person name="Hug L.A."/>
            <person name="Thomas B.C."/>
            <person name="Sharon I."/>
            <person name="Castelle C.J."/>
            <person name="Singh A."/>
            <person name="Wilkins M.J."/>
            <person name="Williams K.H."/>
            <person name="Banfield J.F."/>
        </authorList>
    </citation>
    <scope>NUCLEOTIDE SEQUENCE [LARGE SCALE GENOMIC DNA]</scope>
</reference>
<dbReference type="SUPFAM" id="SSF53335">
    <property type="entry name" value="S-adenosyl-L-methionine-dependent methyltransferases"/>
    <property type="match status" value="1"/>
</dbReference>
<evidence type="ECO:0000259" key="1">
    <source>
        <dbReference type="Pfam" id="PF13847"/>
    </source>
</evidence>
<name>A0A0G0W7F9_UNCC2</name>
<sequence length="180" mass="19998">MSSRRFVSPEKTIEEVGINKRDVVIDFGSGAGHWTFAAAKNLGPSGKVIAVDVSDELLKRIDGIALHRGYANITTKHSNLLTLNIDRELLSDLSILANTLSSLRTKDIVLKKVYEFTKAGGKLLVVEWLKEETPIGPPKEKRLTKKELVELTKKAGFKILGEVDVGHYHYGIVFEKEKTV</sequence>
<evidence type="ECO:0000313" key="2">
    <source>
        <dbReference type="EMBL" id="KKS08949.1"/>
    </source>
</evidence>
<dbReference type="InterPro" id="IPR029063">
    <property type="entry name" value="SAM-dependent_MTases_sf"/>
</dbReference>
<dbReference type="Proteomes" id="UP000033869">
    <property type="component" value="Unassembled WGS sequence"/>
</dbReference>
<dbReference type="Gene3D" id="3.40.50.150">
    <property type="entry name" value="Vaccinia Virus protein VP39"/>
    <property type="match status" value="1"/>
</dbReference>
<evidence type="ECO:0000313" key="3">
    <source>
        <dbReference type="Proteomes" id="UP000033869"/>
    </source>
</evidence>
<dbReference type="Pfam" id="PF13847">
    <property type="entry name" value="Methyltransf_31"/>
    <property type="match status" value="1"/>
</dbReference>
<protein>
    <recommendedName>
        <fullName evidence="1">Methyltransferase domain-containing protein</fullName>
    </recommendedName>
</protein>
<organism evidence="2 3">
    <name type="scientific">candidate division CPR2 bacterium GW2011_GWC1_41_48</name>
    <dbReference type="NCBI Taxonomy" id="1618344"/>
    <lineage>
        <taxon>Bacteria</taxon>
        <taxon>Bacteria division CPR2</taxon>
    </lineage>
</organism>
<accession>A0A0G0W7F9</accession>
<comment type="caution">
    <text evidence="2">The sequence shown here is derived from an EMBL/GenBank/DDBJ whole genome shotgun (WGS) entry which is preliminary data.</text>
</comment>
<feature type="domain" description="Methyltransferase" evidence="1">
    <location>
        <begin position="19"/>
        <end position="133"/>
    </location>
</feature>
<gene>
    <name evidence="2" type="ORF">UU65_C0003G0004</name>
</gene>
<dbReference type="EMBL" id="LCBL01000003">
    <property type="protein sequence ID" value="KKS08949.1"/>
    <property type="molecule type" value="Genomic_DNA"/>
</dbReference>
<dbReference type="CDD" id="cd02440">
    <property type="entry name" value="AdoMet_MTases"/>
    <property type="match status" value="1"/>
</dbReference>
<proteinExistence type="predicted"/>